<evidence type="ECO:0000313" key="6">
    <source>
        <dbReference type="Proteomes" id="UP000325313"/>
    </source>
</evidence>
<evidence type="ECO:0000313" key="3">
    <source>
        <dbReference type="EMBL" id="KAA1080867.1"/>
    </source>
</evidence>
<dbReference type="EMBL" id="VDEP01000013">
    <property type="protein sequence ID" value="KAA1137021.1"/>
    <property type="molecule type" value="Genomic_DNA"/>
</dbReference>
<name>A0A5B0MVH7_PUCGR</name>
<reference evidence="5 6" key="1">
    <citation type="submission" date="2019-05" db="EMBL/GenBank/DDBJ databases">
        <title>Emergence of the Ug99 lineage of the wheat stem rust pathogen through somatic hybridization.</title>
        <authorList>
            <person name="Li F."/>
            <person name="Upadhyaya N.M."/>
            <person name="Sperschneider J."/>
            <person name="Matny O."/>
            <person name="Nguyen-Phuc H."/>
            <person name="Mago R."/>
            <person name="Raley C."/>
            <person name="Miller M.E."/>
            <person name="Silverstein K.A.T."/>
            <person name="Henningsen E."/>
            <person name="Hirsch C.D."/>
            <person name="Visser B."/>
            <person name="Pretorius Z.A."/>
            <person name="Steffenson B.J."/>
            <person name="Schwessinger B."/>
            <person name="Dodds P.N."/>
            <person name="Figueroa M."/>
        </authorList>
    </citation>
    <scope>NUCLEOTIDE SEQUENCE [LARGE SCALE GENOMIC DNA]</scope>
    <source>
        <strain evidence="3">21-0</strain>
        <strain evidence="4 6">Ug99</strain>
    </source>
</reference>
<protein>
    <submittedName>
        <fullName evidence="3">Uncharacterized protein</fullName>
    </submittedName>
</protein>
<feature type="region of interest" description="Disordered" evidence="1">
    <location>
        <begin position="1"/>
        <end position="29"/>
    </location>
</feature>
<evidence type="ECO:0000256" key="1">
    <source>
        <dbReference type="SAM" id="MobiDB-lite"/>
    </source>
</evidence>
<keyword evidence="2" id="KW-0472">Membrane</keyword>
<keyword evidence="2" id="KW-1133">Transmembrane helix</keyword>
<dbReference type="EMBL" id="VSWC01000131">
    <property type="protein sequence ID" value="KAA1080867.1"/>
    <property type="molecule type" value="Genomic_DNA"/>
</dbReference>
<organism evidence="3 5">
    <name type="scientific">Puccinia graminis f. sp. tritici</name>
    <dbReference type="NCBI Taxonomy" id="56615"/>
    <lineage>
        <taxon>Eukaryota</taxon>
        <taxon>Fungi</taxon>
        <taxon>Dikarya</taxon>
        <taxon>Basidiomycota</taxon>
        <taxon>Pucciniomycotina</taxon>
        <taxon>Pucciniomycetes</taxon>
        <taxon>Pucciniales</taxon>
        <taxon>Pucciniaceae</taxon>
        <taxon>Puccinia</taxon>
    </lineage>
</organism>
<evidence type="ECO:0000313" key="5">
    <source>
        <dbReference type="Proteomes" id="UP000324748"/>
    </source>
</evidence>
<dbReference type="Proteomes" id="UP000324748">
    <property type="component" value="Unassembled WGS sequence"/>
</dbReference>
<evidence type="ECO:0000313" key="4">
    <source>
        <dbReference type="EMBL" id="KAA1137021.1"/>
    </source>
</evidence>
<sequence length="97" mass="10429">MSWAPATGPHAKCLPPGPERPSDGVQGGQLPPSSALFTLVTSYVQFISLGLGYLDLLGFLSALVISFIPSIMYLLACVSVVYNLFFYCLIPPVSYRS</sequence>
<gene>
    <name evidence="3" type="ORF">PGT21_024245</name>
    <name evidence="4" type="ORF">PGTUg99_007751</name>
</gene>
<feature type="transmembrane region" description="Helical" evidence="2">
    <location>
        <begin position="43"/>
        <end position="65"/>
    </location>
</feature>
<keyword evidence="5" id="KW-1185">Reference proteome</keyword>
<accession>A0A5B0MVH7</accession>
<keyword evidence="2" id="KW-0812">Transmembrane</keyword>
<comment type="caution">
    <text evidence="3">The sequence shown here is derived from an EMBL/GenBank/DDBJ whole genome shotgun (WGS) entry which is preliminary data.</text>
</comment>
<dbReference type="AlphaFoldDB" id="A0A5B0MVH7"/>
<proteinExistence type="predicted"/>
<evidence type="ECO:0000256" key="2">
    <source>
        <dbReference type="SAM" id="Phobius"/>
    </source>
</evidence>
<dbReference type="Proteomes" id="UP000325313">
    <property type="component" value="Unassembled WGS sequence"/>
</dbReference>
<feature type="transmembrane region" description="Helical" evidence="2">
    <location>
        <begin position="71"/>
        <end position="90"/>
    </location>
</feature>